<dbReference type="AlphaFoldDB" id="A0A7F5RMC3"/>
<feature type="transmembrane region" description="Helical" evidence="8">
    <location>
        <begin position="326"/>
        <end position="351"/>
    </location>
</feature>
<protein>
    <submittedName>
        <fullName evidence="11">SUN domain-containing protein 2</fullName>
    </submittedName>
</protein>
<dbReference type="Pfam" id="PF07738">
    <property type="entry name" value="Sad1_UNC"/>
    <property type="match status" value="1"/>
</dbReference>
<dbReference type="InterPro" id="IPR045119">
    <property type="entry name" value="SUN1-5"/>
</dbReference>
<reference evidence="11" key="1">
    <citation type="submission" date="2025-08" db="UniProtKB">
        <authorList>
            <consortium name="RefSeq"/>
        </authorList>
    </citation>
    <scope>IDENTIFICATION</scope>
    <source>
        <tissue evidence="11">Entire body</tissue>
    </source>
</reference>
<proteinExistence type="predicted"/>
<feature type="domain" description="SUN" evidence="9">
    <location>
        <begin position="689"/>
        <end position="849"/>
    </location>
</feature>
<evidence type="ECO:0000256" key="7">
    <source>
        <dbReference type="SAM" id="MobiDB-lite"/>
    </source>
</evidence>
<feature type="region of interest" description="Disordered" evidence="7">
    <location>
        <begin position="67"/>
        <end position="112"/>
    </location>
</feature>
<keyword evidence="2 8" id="KW-0812">Transmembrane</keyword>
<keyword evidence="4 6" id="KW-0175">Coiled coil</keyword>
<organism evidence="10 11">
    <name type="scientific">Agrilus planipennis</name>
    <name type="common">Emerald ash borer</name>
    <name type="synonym">Agrilus marcopoli</name>
    <dbReference type="NCBI Taxonomy" id="224129"/>
    <lineage>
        <taxon>Eukaryota</taxon>
        <taxon>Metazoa</taxon>
        <taxon>Ecdysozoa</taxon>
        <taxon>Arthropoda</taxon>
        <taxon>Hexapoda</taxon>
        <taxon>Insecta</taxon>
        <taxon>Pterygota</taxon>
        <taxon>Neoptera</taxon>
        <taxon>Endopterygota</taxon>
        <taxon>Coleoptera</taxon>
        <taxon>Polyphaga</taxon>
        <taxon>Elateriformia</taxon>
        <taxon>Buprestoidea</taxon>
        <taxon>Buprestidae</taxon>
        <taxon>Agrilinae</taxon>
        <taxon>Agrilus</taxon>
    </lineage>
</organism>
<evidence type="ECO:0000256" key="4">
    <source>
        <dbReference type="ARBA" id="ARBA00023054"/>
    </source>
</evidence>
<keyword evidence="5 8" id="KW-0472">Membrane</keyword>
<evidence type="ECO:0000256" key="1">
    <source>
        <dbReference type="ARBA" id="ARBA00004370"/>
    </source>
</evidence>
<comment type="subcellular location">
    <subcellularLocation>
        <location evidence="1">Membrane</location>
    </subcellularLocation>
</comment>
<dbReference type="OrthoDB" id="342281at2759"/>
<evidence type="ECO:0000256" key="6">
    <source>
        <dbReference type="SAM" id="Coils"/>
    </source>
</evidence>
<feature type="coiled-coil region" evidence="6">
    <location>
        <begin position="491"/>
        <end position="518"/>
    </location>
</feature>
<dbReference type="PROSITE" id="PS51469">
    <property type="entry name" value="SUN"/>
    <property type="match status" value="1"/>
</dbReference>
<dbReference type="GO" id="GO:0034993">
    <property type="term" value="C:meiotic nuclear membrane microtubule tethering complex"/>
    <property type="evidence" value="ECO:0007669"/>
    <property type="project" value="TreeGrafter"/>
</dbReference>
<dbReference type="FunCoup" id="A0A7F5RMC3">
    <property type="interactions" value="102"/>
</dbReference>
<keyword evidence="3 8" id="KW-1133">Transmembrane helix</keyword>
<accession>A0A7F5RMC3</accession>
<dbReference type="InParanoid" id="A0A7F5RMC3"/>
<sequence>MDLRSRSRSKTPYLTDSSFEKEVNKIGNRILERTVTTRSTRSGTRVTNEDTKITNIGQNFDSITTVIPKQSANKMKSTRSERTLRSSRYKTSDYSSEDGENDVSTSHTVDQNVQNQLIEEARKRRSASNSSSASHISALDVYRAAGEYWNKYPKTDWTYSRSSKDRIEIAPGVIAMPNMSRRSIHSNDSNSDYLSDKQTNTSFSLEETVDEGNGYRRKYYSDNYSSKIKPRTLFSRSNNNNNNQYVSSRSSATTHKNVFYRFSSVFTSIFFTIFNFISTIGYVLYNTHNAVYVWFGKKIHKFVSRIMLIDTWLLQSVNTKKKISSLLALCLLPLLLLGGWWLLSGLSYTLYNNFVNLTNPAITTSKIAEKFTVDTQRIIKRDAESQKEEYHDLGSKLEKAVTIKKKIVVEHPSASEIAAELSEEQLEEIGNLLKDKLHNQENVIIEKILRSPSMQNIINAYNELNVKVDANEKSYYVSKIESDIHIDSELFERQRKAIEDLESDVRKMKAEFLMFERNQDKKLSLLISQLKAENMQNKVKLLYELKRCCRNSFVQMENYVGRILGKLLGAPHLLTNEKDISKWLHSMFVAKNDLESRLANLTQNLKSNFDHLIENSGHVIMDDVTTKISDELHDRLEKLEQTMQQKDFRGELTVDTLTDEYVKGIVKEVLEIYDADKTGLVDYAMEPSGGQVLSTRCSETYHAGTAVISVLGIPLWYPTNTPRTVITPGVNPGECWAFQNFPGFLVIKLAAPIKIDAFSYEHISKKLMPNGKIDSALKDFAVYGLKNETDTEPILIGTYHYDHDGPSLQYFAAESHGLTFEIIELRVFSNHGNPNYTCLYRFRVHGTVTDNPT</sequence>
<name>A0A7F5RMC3_AGRPL</name>
<dbReference type="PANTHER" id="PTHR12911">
    <property type="entry name" value="SAD1/UNC-84-LIKE PROTEIN-RELATED"/>
    <property type="match status" value="1"/>
</dbReference>
<dbReference type="GO" id="GO:0043495">
    <property type="term" value="F:protein-membrane adaptor activity"/>
    <property type="evidence" value="ECO:0007669"/>
    <property type="project" value="TreeGrafter"/>
</dbReference>
<evidence type="ECO:0000256" key="2">
    <source>
        <dbReference type="ARBA" id="ARBA00022692"/>
    </source>
</evidence>
<dbReference type="PANTHER" id="PTHR12911:SF8">
    <property type="entry name" value="KLAROID PROTEIN-RELATED"/>
    <property type="match status" value="1"/>
</dbReference>
<dbReference type="RefSeq" id="XP_025837086.1">
    <property type="nucleotide sequence ID" value="XM_025981301.1"/>
</dbReference>
<evidence type="ECO:0000259" key="9">
    <source>
        <dbReference type="PROSITE" id="PS51469"/>
    </source>
</evidence>
<dbReference type="KEGG" id="apln:108736442"/>
<dbReference type="Proteomes" id="UP000192223">
    <property type="component" value="Unplaced"/>
</dbReference>
<evidence type="ECO:0000313" key="10">
    <source>
        <dbReference type="Proteomes" id="UP000192223"/>
    </source>
</evidence>
<dbReference type="FunFam" id="2.60.120.260:FF:000009">
    <property type="entry name" value="SUN domain-containing protein 1 isoform X1"/>
    <property type="match status" value="1"/>
</dbReference>
<feature type="transmembrane region" description="Helical" evidence="8">
    <location>
        <begin position="258"/>
        <end position="285"/>
    </location>
</feature>
<dbReference type="InterPro" id="IPR012919">
    <property type="entry name" value="SUN_dom"/>
</dbReference>
<dbReference type="Gene3D" id="2.60.120.260">
    <property type="entry name" value="Galactose-binding domain-like"/>
    <property type="match status" value="1"/>
</dbReference>
<feature type="compositionally biased region" description="Polar residues" evidence="7">
    <location>
        <begin position="102"/>
        <end position="112"/>
    </location>
</feature>
<evidence type="ECO:0000256" key="5">
    <source>
        <dbReference type="ARBA" id="ARBA00023136"/>
    </source>
</evidence>
<evidence type="ECO:0000313" key="11">
    <source>
        <dbReference type="RefSeq" id="XP_025837086.1"/>
    </source>
</evidence>
<evidence type="ECO:0000256" key="8">
    <source>
        <dbReference type="SAM" id="Phobius"/>
    </source>
</evidence>
<dbReference type="GeneID" id="108736442"/>
<evidence type="ECO:0000256" key="3">
    <source>
        <dbReference type="ARBA" id="ARBA00022989"/>
    </source>
</evidence>
<keyword evidence="10" id="KW-1185">Reference proteome</keyword>
<gene>
    <name evidence="11" type="primary">LOC108736442</name>
</gene>